<reference evidence="1" key="1">
    <citation type="submission" date="2021-03" db="EMBL/GenBank/DDBJ databases">
        <title>Evolutionary priming and transition to the ectomycorrhizal habit in an iconic lineage of mushroom-forming fungi: is preadaptation a requirement?</title>
        <authorList>
            <consortium name="DOE Joint Genome Institute"/>
            <person name="Looney B.P."/>
            <person name="Miyauchi S."/>
            <person name="Morin E."/>
            <person name="Drula E."/>
            <person name="Courty P.E."/>
            <person name="Chicoki N."/>
            <person name="Fauchery L."/>
            <person name="Kohler A."/>
            <person name="Kuo A."/>
            <person name="LaButti K."/>
            <person name="Pangilinan J."/>
            <person name="Lipzen A."/>
            <person name="Riley R."/>
            <person name="Andreopoulos W."/>
            <person name="He G."/>
            <person name="Johnson J."/>
            <person name="Barry K.W."/>
            <person name="Grigoriev I.V."/>
            <person name="Nagy L."/>
            <person name="Hibbett D."/>
            <person name="Henrissat B."/>
            <person name="Matheny P.B."/>
            <person name="Labbe J."/>
            <person name="Martin A.F."/>
        </authorList>
    </citation>
    <scope>NUCLEOTIDE SEQUENCE</scope>
    <source>
        <strain evidence="1">BPL698</strain>
    </source>
</reference>
<dbReference type="EMBL" id="JAGFNK010000212">
    <property type="protein sequence ID" value="KAI9458272.1"/>
    <property type="molecule type" value="Genomic_DNA"/>
</dbReference>
<gene>
    <name evidence="1" type="ORF">F5148DRAFT_330426</name>
</gene>
<sequence length="226" mass="24419">MSSDADELGGYDPSTPHQPSKRRKTVASHPAQAAGPSTATAKAQKGMTTRQRKPSRDTPVVVTEDDEDIPEVVQPDPKSKGKSKASASPATNGKPPSKTKGRRKAASASNGHKSGVDLVVIEEDDDDEPLQVAKPPPPTKKGKTRVGAPIPVEEAEIVGEAEDTPSREVERLKEERNLYKIKSEELSETLLQLIRTRNTEPEEQLATMKAHYDAAAKGRKRSSSRS</sequence>
<proteinExistence type="predicted"/>
<name>A0ACC0U3C2_9AGAM</name>
<dbReference type="Proteomes" id="UP001207468">
    <property type="component" value="Unassembled WGS sequence"/>
</dbReference>
<evidence type="ECO:0000313" key="2">
    <source>
        <dbReference type="Proteomes" id="UP001207468"/>
    </source>
</evidence>
<protein>
    <submittedName>
        <fullName evidence="1">Uncharacterized protein</fullName>
    </submittedName>
</protein>
<keyword evidence="2" id="KW-1185">Reference proteome</keyword>
<accession>A0ACC0U3C2</accession>
<organism evidence="1 2">
    <name type="scientific">Russula earlei</name>
    <dbReference type="NCBI Taxonomy" id="71964"/>
    <lineage>
        <taxon>Eukaryota</taxon>
        <taxon>Fungi</taxon>
        <taxon>Dikarya</taxon>
        <taxon>Basidiomycota</taxon>
        <taxon>Agaricomycotina</taxon>
        <taxon>Agaricomycetes</taxon>
        <taxon>Russulales</taxon>
        <taxon>Russulaceae</taxon>
        <taxon>Russula</taxon>
    </lineage>
</organism>
<evidence type="ECO:0000313" key="1">
    <source>
        <dbReference type="EMBL" id="KAI9458272.1"/>
    </source>
</evidence>
<comment type="caution">
    <text evidence="1">The sequence shown here is derived from an EMBL/GenBank/DDBJ whole genome shotgun (WGS) entry which is preliminary data.</text>
</comment>